<name>A0A4U0QBV6_9NEIS</name>
<feature type="domain" description="M23ase beta-sheet core" evidence="4">
    <location>
        <begin position="336"/>
        <end position="429"/>
    </location>
</feature>
<comment type="caution">
    <text evidence="5">The sequence shown here is derived from an EMBL/GenBank/DDBJ whole genome shotgun (WGS) entry which is preliminary data.</text>
</comment>
<proteinExistence type="predicted"/>
<evidence type="ECO:0000256" key="2">
    <source>
        <dbReference type="SAM" id="MobiDB-lite"/>
    </source>
</evidence>
<dbReference type="PANTHER" id="PTHR21666">
    <property type="entry name" value="PEPTIDASE-RELATED"/>
    <property type="match status" value="1"/>
</dbReference>
<gene>
    <name evidence="5" type="ORF">FAZ21_00870</name>
</gene>
<dbReference type="SUPFAM" id="SSF51261">
    <property type="entry name" value="Duplicated hybrid motif"/>
    <property type="match status" value="1"/>
</dbReference>
<feature type="signal peptide" evidence="3">
    <location>
        <begin position="1"/>
        <end position="18"/>
    </location>
</feature>
<dbReference type="AlphaFoldDB" id="A0A4U0QBV6"/>
<dbReference type="EMBL" id="SUMF01000001">
    <property type="protein sequence ID" value="TJZ78869.1"/>
    <property type="molecule type" value="Genomic_DNA"/>
</dbReference>
<accession>A0A4U0QBV6</accession>
<feature type="chain" id="PRO_5020863715" description="M23ase beta-sheet core domain-containing protein" evidence="3">
    <location>
        <begin position="19"/>
        <end position="434"/>
    </location>
</feature>
<dbReference type="CDD" id="cd12797">
    <property type="entry name" value="M23_peptidase"/>
    <property type="match status" value="1"/>
</dbReference>
<evidence type="ECO:0000313" key="6">
    <source>
        <dbReference type="Proteomes" id="UP000310016"/>
    </source>
</evidence>
<dbReference type="PANTHER" id="PTHR21666:SF270">
    <property type="entry name" value="MUREIN HYDROLASE ACTIVATOR ENVC"/>
    <property type="match status" value="1"/>
</dbReference>
<reference evidence="5 6" key="1">
    <citation type="submission" date="2019-04" db="EMBL/GenBank/DDBJ databases">
        <title>Chitiniphilus eburnea sp. nov., a novel chitinolytic bacterium isolated from aquaculture sludge.</title>
        <authorList>
            <person name="Sheng M."/>
        </authorList>
    </citation>
    <scope>NUCLEOTIDE SEQUENCE [LARGE SCALE GENOMIC DNA]</scope>
    <source>
        <strain evidence="5 6">HX-2-15</strain>
    </source>
</reference>
<feature type="region of interest" description="Disordered" evidence="2">
    <location>
        <begin position="251"/>
        <end position="310"/>
    </location>
</feature>
<evidence type="ECO:0000256" key="3">
    <source>
        <dbReference type="SAM" id="SignalP"/>
    </source>
</evidence>
<keyword evidence="6" id="KW-1185">Reference proteome</keyword>
<dbReference type="Gene3D" id="6.10.250.3150">
    <property type="match status" value="1"/>
</dbReference>
<dbReference type="RefSeq" id="WP_136771384.1">
    <property type="nucleotide sequence ID" value="NZ_CP156074.1"/>
</dbReference>
<organism evidence="5 6">
    <name type="scientific">Chitiniphilus eburneus</name>
    <dbReference type="NCBI Taxonomy" id="2571148"/>
    <lineage>
        <taxon>Bacteria</taxon>
        <taxon>Pseudomonadati</taxon>
        <taxon>Pseudomonadota</taxon>
        <taxon>Betaproteobacteria</taxon>
        <taxon>Neisseriales</taxon>
        <taxon>Chitinibacteraceae</taxon>
        <taxon>Chitiniphilus</taxon>
    </lineage>
</organism>
<dbReference type="InterPro" id="IPR050570">
    <property type="entry name" value="Cell_wall_metabolism_enzyme"/>
</dbReference>
<sequence length="434" mass="47617">MRTALVLCLMWISGAALAAPDVSRADNKAKQNELRDLRGKLGELKKEIAASESDRREAADALKESEVAISDANRVLASLASERQLTESELERLKADISAARANISASQNRLGELLRLRYKTRELEAWRLILDAQDPTTASRDLTYYRYLSAAQQQLAASLEKQLAELNRLAEEIRVRNDQLKQIAQAKARQKAALESEQAEKQALVNKLTREITEQRTQLQKLAADEKRLSTLVARLDAIIKQQEARRAKEAARRRAEAARRDKAARTAQAPATRRDGSAGETRSATEPVRQVNRDEPDSSQSGQQFSALKGRLHLPLRGEVIGRFGSPRAEGTLWKGVFIRAASGQPVKAVATGEVVFADWLRGFGNLIIIDHGGGYLSLYAANESLLKQVGDSVRTGDAIATSGNSGGMAESGVYFEIRKNGQPLDPLGWTG</sequence>
<dbReference type="Pfam" id="PF01551">
    <property type="entry name" value="Peptidase_M23"/>
    <property type="match status" value="1"/>
</dbReference>
<keyword evidence="3" id="KW-0732">Signal</keyword>
<evidence type="ECO:0000313" key="5">
    <source>
        <dbReference type="EMBL" id="TJZ78869.1"/>
    </source>
</evidence>
<evidence type="ECO:0000256" key="1">
    <source>
        <dbReference type="SAM" id="Coils"/>
    </source>
</evidence>
<keyword evidence="1" id="KW-0175">Coiled coil</keyword>
<dbReference type="FunFam" id="2.70.70.10:FF:000003">
    <property type="entry name" value="Murein hydrolase activator EnvC"/>
    <property type="match status" value="1"/>
</dbReference>
<dbReference type="InterPro" id="IPR016047">
    <property type="entry name" value="M23ase_b-sheet_dom"/>
</dbReference>
<dbReference type="Gene3D" id="2.70.70.10">
    <property type="entry name" value="Glucose Permease (Domain IIA)"/>
    <property type="match status" value="1"/>
</dbReference>
<dbReference type="GO" id="GO:0004222">
    <property type="term" value="F:metalloendopeptidase activity"/>
    <property type="evidence" value="ECO:0007669"/>
    <property type="project" value="TreeGrafter"/>
</dbReference>
<evidence type="ECO:0000259" key="4">
    <source>
        <dbReference type="Pfam" id="PF01551"/>
    </source>
</evidence>
<feature type="coiled-coil region" evidence="1">
    <location>
        <begin position="27"/>
        <end position="110"/>
    </location>
</feature>
<dbReference type="OrthoDB" id="9784703at2"/>
<protein>
    <recommendedName>
        <fullName evidence="4">M23ase beta-sheet core domain-containing protein</fullName>
    </recommendedName>
</protein>
<feature type="compositionally biased region" description="Basic and acidic residues" evidence="2">
    <location>
        <begin position="251"/>
        <end position="266"/>
    </location>
</feature>
<dbReference type="Proteomes" id="UP000310016">
    <property type="component" value="Unassembled WGS sequence"/>
</dbReference>
<dbReference type="InterPro" id="IPR011055">
    <property type="entry name" value="Dup_hybrid_motif"/>
</dbReference>